<dbReference type="GO" id="GO:0003700">
    <property type="term" value="F:DNA-binding transcription factor activity"/>
    <property type="evidence" value="ECO:0007669"/>
    <property type="project" value="InterPro"/>
</dbReference>
<dbReference type="SMART" id="SM01134">
    <property type="entry name" value="DeoRC"/>
    <property type="match status" value="1"/>
</dbReference>
<protein>
    <submittedName>
        <fullName evidence="2">DeoR C terminal sensor domain protein</fullName>
    </submittedName>
</protein>
<dbReference type="Pfam" id="PF00455">
    <property type="entry name" value="DeoRC"/>
    <property type="match status" value="1"/>
</dbReference>
<dbReference type="InterPro" id="IPR050313">
    <property type="entry name" value="Carb_Metab_HTH_regulators"/>
</dbReference>
<sequence length="289" mass="31951">MRPIEDLYQTVQAAVPELTPKLRGIWLLIETDPVGFIRSTARELCNQLGTSEPTLIRFCQRFGYAGLADFRIDLALSLAQRPGLATSGVEPNPLDRRAVNFSAKDAIGRKAVHLLEGDTAVLFDNGSSTERLAAHLGKLAPLIIMTRSLDVAQTVLGHKQHQVMLTGGSIRRETMSVTGRLVDTALSEMRFDTFVMGADSIDPETGVSTFLEDEAHQNRAMIEASGRIIVLADKTKFSKPRLHRICAMDRITTIVTDLEPNHEIADRIRERGVHFISTHEDCVNDHTGN</sequence>
<dbReference type="InterPro" id="IPR009057">
    <property type="entry name" value="Homeodomain-like_sf"/>
</dbReference>
<dbReference type="AlphaFoldDB" id="A0A256FN09"/>
<dbReference type="InterPro" id="IPR014036">
    <property type="entry name" value="DeoR-like_C"/>
</dbReference>
<comment type="caution">
    <text evidence="2">The sequence shown here is derived from an EMBL/GenBank/DDBJ whole genome shotgun (WGS) entry which is preliminary data.</text>
</comment>
<proteinExistence type="predicted"/>
<dbReference type="EMBL" id="NNRK01000024">
    <property type="protein sequence ID" value="OYR15831.1"/>
    <property type="molecule type" value="Genomic_DNA"/>
</dbReference>
<dbReference type="Gene3D" id="1.10.10.10">
    <property type="entry name" value="Winged helix-like DNA-binding domain superfamily/Winged helix DNA-binding domain"/>
    <property type="match status" value="1"/>
</dbReference>
<dbReference type="InterPro" id="IPR000281">
    <property type="entry name" value="HTH_RpiR"/>
</dbReference>
<evidence type="ECO:0000313" key="3">
    <source>
        <dbReference type="Proteomes" id="UP000216345"/>
    </source>
</evidence>
<dbReference type="PROSITE" id="PS51071">
    <property type="entry name" value="HTH_RPIR"/>
    <property type="match status" value="1"/>
</dbReference>
<dbReference type="OrthoDB" id="8582409at2"/>
<dbReference type="PANTHER" id="PTHR30363">
    <property type="entry name" value="HTH-TYPE TRANSCRIPTIONAL REGULATOR SRLR-RELATED"/>
    <property type="match status" value="1"/>
</dbReference>
<name>A0A256FN09_9HYPH</name>
<accession>A0A256FN09</accession>
<gene>
    <name evidence="2" type="ORF">CEV32_4544</name>
</gene>
<dbReference type="RefSeq" id="WP_094575792.1">
    <property type="nucleotide sequence ID" value="NZ_JBHEEL010000016.1"/>
</dbReference>
<dbReference type="InterPro" id="IPR037171">
    <property type="entry name" value="NagB/RpiA_transferase-like"/>
</dbReference>
<reference evidence="2 3" key="1">
    <citation type="submission" date="2017-07" db="EMBL/GenBank/DDBJ databases">
        <title>Phylogenetic study on the rhizospheric bacterium Ochrobactrum sp. A44.</title>
        <authorList>
            <person name="Krzyzanowska D.M."/>
            <person name="Ossowicki A."/>
            <person name="Rajewska M."/>
            <person name="Maciag T."/>
            <person name="Kaczynski Z."/>
            <person name="Czerwicka M."/>
            <person name="Jafra S."/>
        </authorList>
    </citation>
    <scope>NUCLEOTIDE SEQUENCE [LARGE SCALE GENOMIC DNA]</scope>
    <source>
        <strain evidence="2 3">PR17</strain>
    </source>
</reference>
<keyword evidence="3" id="KW-1185">Reference proteome</keyword>
<feature type="domain" description="HTH rpiR-type" evidence="1">
    <location>
        <begin position="5"/>
        <end position="81"/>
    </location>
</feature>
<dbReference type="Gene3D" id="3.40.50.1360">
    <property type="match status" value="1"/>
</dbReference>
<dbReference type="SUPFAM" id="SSF46689">
    <property type="entry name" value="Homeodomain-like"/>
    <property type="match status" value="1"/>
</dbReference>
<evidence type="ECO:0000259" key="1">
    <source>
        <dbReference type="PROSITE" id="PS51071"/>
    </source>
</evidence>
<dbReference type="Pfam" id="PF01418">
    <property type="entry name" value="HTH_6"/>
    <property type="match status" value="1"/>
</dbReference>
<dbReference type="PANTHER" id="PTHR30363:SF44">
    <property type="entry name" value="AGA OPERON TRANSCRIPTIONAL REPRESSOR-RELATED"/>
    <property type="match status" value="1"/>
</dbReference>
<dbReference type="InterPro" id="IPR036388">
    <property type="entry name" value="WH-like_DNA-bd_sf"/>
</dbReference>
<evidence type="ECO:0000313" key="2">
    <source>
        <dbReference type="EMBL" id="OYR15831.1"/>
    </source>
</evidence>
<dbReference type="SUPFAM" id="SSF100950">
    <property type="entry name" value="NagB/RpiA/CoA transferase-like"/>
    <property type="match status" value="1"/>
</dbReference>
<organism evidence="2 3">
    <name type="scientific">Brucella rhizosphaerae</name>
    <dbReference type="NCBI Taxonomy" id="571254"/>
    <lineage>
        <taxon>Bacteria</taxon>
        <taxon>Pseudomonadati</taxon>
        <taxon>Pseudomonadota</taxon>
        <taxon>Alphaproteobacteria</taxon>
        <taxon>Hyphomicrobiales</taxon>
        <taxon>Brucellaceae</taxon>
        <taxon>Brucella/Ochrobactrum group</taxon>
        <taxon>Brucella</taxon>
    </lineage>
</organism>
<dbReference type="Proteomes" id="UP000216345">
    <property type="component" value="Unassembled WGS sequence"/>
</dbReference>